<sequence length="357" mass="39724">MAVVTLPTTAAAKPKRATGKLVLALKKPLPKKSQWHVVSPFTGSIEVKGFRFEDADPILLGLACFVLNASTITLESPTFADGGGKLYASRDLTLEQIHLRNKVDDMQRAEGWFIGIFQNALRTGFDSKRQVKDVLDMWGEQHLPRVLARIPQRLQVNTRFAYGLYDEKGWPMTPFQHQQQVSRQRLLEAFKGAMSGDTPEEREKNLQEFADPEGALSIPWQDITQFLDSANESLSDPVAIGGQAFVALKKLFSRFGIEAMPRTVGELRASVLYCTLLYQATHPLILGAVAANAESAKLGREIAVKGLIRDIPELAPTLQAYQAGDMDRLREIHRTTMTFGEMARHYDADEDGWVTAP</sequence>
<evidence type="ECO:0000313" key="2">
    <source>
        <dbReference type="Proteomes" id="UP000622707"/>
    </source>
</evidence>
<comment type="caution">
    <text evidence="1">The sequence shown here is derived from an EMBL/GenBank/DDBJ whole genome shotgun (WGS) entry which is preliminary data.</text>
</comment>
<evidence type="ECO:0000313" key="1">
    <source>
        <dbReference type="EMBL" id="MBL0427689.1"/>
    </source>
</evidence>
<organism evidence="1 2">
    <name type="scientific">Ramlibacter alkalitolerans</name>
    <dbReference type="NCBI Taxonomy" id="2039631"/>
    <lineage>
        <taxon>Bacteria</taxon>
        <taxon>Pseudomonadati</taxon>
        <taxon>Pseudomonadota</taxon>
        <taxon>Betaproteobacteria</taxon>
        <taxon>Burkholderiales</taxon>
        <taxon>Comamonadaceae</taxon>
        <taxon>Ramlibacter</taxon>
    </lineage>
</organism>
<reference evidence="1 2" key="1">
    <citation type="journal article" date="2017" name="Int. J. Syst. Evol. Microbiol.">
        <title>Ramlibacter alkalitolerans sp. nov., alkali-tolerant bacterium isolated from soil of ginseng.</title>
        <authorList>
            <person name="Lee D.H."/>
            <person name="Cha C.J."/>
        </authorList>
    </citation>
    <scope>NUCLEOTIDE SEQUENCE [LARGE SCALE GENOMIC DNA]</scope>
    <source>
        <strain evidence="1 2">KACC 19305</strain>
    </source>
</reference>
<gene>
    <name evidence="1" type="ORF">JI746_21420</name>
</gene>
<keyword evidence="2" id="KW-1185">Reference proteome</keyword>
<proteinExistence type="predicted"/>
<dbReference type="Proteomes" id="UP000622707">
    <property type="component" value="Unassembled WGS sequence"/>
</dbReference>
<accession>A0ABS1JTV8</accession>
<dbReference type="RefSeq" id="WP_201692323.1">
    <property type="nucleotide sequence ID" value="NZ_JAEQND010000013.1"/>
</dbReference>
<protein>
    <recommendedName>
        <fullName evidence="3">EF-hand domain-containing protein</fullName>
    </recommendedName>
</protein>
<dbReference type="EMBL" id="JAEQND010000013">
    <property type="protein sequence ID" value="MBL0427689.1"/>
    <property type="molecule type" value="Genomic_DNA"/>
</dbReference>
<evidence type="ECO:0008006" key="3">
    <source>
        <dbReference type="Google" id="ProtNLM"/>
    </source>
</evidence>
<name>A0ABS1JTV8_9BURK</name>